<reference evidence="2" key="1">
    <citation type="journal article" date="2020" name="Stud. Mycol.">
        <title>101 Dothideomycetes genomes: a test case for predicting lifestyles and emergence of pathogens.</title>
        <authorList>
            <person name="Haridas S."/>
            <person name="Albert R."/>
            <person name="Binder M."/>
            <person name="Bloem J."/>
            <person name="Labutti K."/>
            <person name="Salamov A."/>
            <person name="Andreopoulos B."/>
            <person name="Baker S."/>
            <person name="Barry K."/>
            <person name="Bills G."/>
            <person name="Bluhm B."/>
            <person name="Cannon C."/>
            <person name="Castanera R."/>
            <person name="Culley D."/>
            <person name="Daum C."/>
            <person name="Ezra D."/>
            <person name="Gonzalez J."/>
            <person name="Henrissat B."/>
            <person name="Kuo A."/>
            <person name="Liang C."/>
            <person name="Lipzen A."/>
            <person name="Lutzoni F."/>
            <person name="Magnuson J."/>
            <person name="Mondo S."/>
            <person name="Nolan M."/>
            <person name="Ohm R."/>
            <person name="Pangilinan J."/>
            <person name="Park H.-J."/>
            <person name="Ramirez L."/>
            <person name="Alfaro M."/>
            <person name="Sun H."/>
            <person name="Tritt A."/>
            <person name="Yoshinaga Y."/>
            <person name="Zwiers L.-H."/>
            <person name="Turgeon B."/>
            <person name="Goodwin S."/>
            <person name="Spatafora J."/>
            <person name="Crous P."/>
            <person name="Grigoriev I."/>
        </authorList>
    </citation>
    <scope>NUCLEOTIDE SEQUENCE</scope>
    <source>
        <strain evidence="2">CBS 690.94</strain>
    </source>
</reference>
<feature type="compositionally biased region" description="Polar residues" evidence="1">
    <location>
        <begin position="38"/>
        <end position="54"/>
    </location>
</feature>
<accession>A0A9P4PAU6</accession>
<protein>
    <submittedName>
        <fullName evidence="2">Uncharacterized protein</fullName>
    </submittedName>
</protein>
<name>A0A9P4PAU6_9PLEO</name>
<evidence type="ECO:0000313" key="3">
    <source>
        <dbReference type="Proteomes" id="UP000799764"/>
    </source>
</evidence>
<feature type="region of interest" description="Disordered" evidence="1">
    <location>
        <begin position="167"/>
        <end position="187"/>
    </location>
</feature>
<comment type="caution">
    <text evidence="2">The sequence shown here is derived from an EMBL/GenBank/DDBJ whole genome shotgun (WGS) entry which is preliminary data.</text>
</comment>
<feature type="region of interest" description="Disordered" evidence="1">
    <location>
        <begin position="34"/>
        <end position="83"/>
    </location>
</feature>
<evidence type="ECO:0000313" key="2">
    <source>
        <dbReference type="EMBL" id="KAF2440442.1"/>
    </source>
</evidence>
<dbReference type="AlphaFoldDB" id="A0A9P4PAU6"/>
<sequence>MLHRLFCACASARRERRRGRCGCVLPRALPGRRVSRRQALSSPHRSLVAGNQPQRLCGRRQGAATRARSEDETSAGNGSGGSRVEAGVVRRWAWSSSWVAGEQWQARIARWAGVDGSIGSQQFAVQRMHAQLTVCAATRRRVSSGPSVLPAHVAYLAACPHVARGSLRNGSLSRGASHGRRDTRGRVQRVMERERLRSRRLEPAKARMPAH</sequence>
<gene>
    <name evidence="2" type="ORF">P171DRAFT_100849</name>
</gene>
<keyword evidence="3" id="KW-1185">Reference proteome</keyword>
<dbReference type="Proteomes" id="UP000799764">
    <property type="component" value="Unassembled WGS sequence"/>
</dbReference>
<organism evidence="2 3">
    <name type="scientific">Karstenula rhodostoma CBS 690.94</name>
    <dbReference type="NCBI Taxonomy" id="1392251"/>
    <lineage>
        <taxon>Eukaryota</taxon>
        <taxon>Fungi</taxon>
        <taxon>Dikarya</taxon>
        <taxon>Ascomycota</taxon>
        <taxon>Pezizomycotina</taxon>
        <taxon>Dothideomycetes</taxon>
        <taxon>Pleosporomycetidae</taxon>
        <taxon>Pleosporales</taxon>
        <taxon>Massarineae</taxon>
        <taxon>Didymosphaeriaceae</taxon>
        <taxon>Karstenula</taxon>
    </lineage>
</organism>
<evidence type="ECO:0000256" key="1">
    <source>
        <dbReference type="SAM" id="MobiDB-lite"/>
    </source>
</evidence>
<proteinExistence type="predicted"/>
<dbReference type="EMBL" id="MU001507">
    <property type="protein sequence ID" value="KAF2440442.1"/>
    <property type="molecule type" value="Genomic_DNA"/>
</dbReference>